<dbReference type="InterPro" id="IPR008333">
    <property type="entry name" value="Cbr1-like_FAD-bd_dom"/>
</dbReference>
<keyword evidence="18" id="KW-1185">Reference proteome</keyword>
<dbReference type="SUPFAM" id="SSF63380">
    <property type="entry name" value="Riboflavin synthase domain-like"/>
    <property type="match status" value="1"/>
</dbReference>
<dbReference type="SUPFAM" id="SSF52343">
    <property type="entry name" value="Ferredoxin reductase-like, C-terminal NADP-linked domain"/>
    <property type="match status" value="1"/>
</dbReference>
<dbReference type="Pfam" id="PF00970">
    <property type="entry name" value="FAD_binding_6"/>
    <property type="match status" value="1"/>
</dbReference>
<dbReference type="Gene3D" id="2.40.30.10">
    <property type="entry name" value="Translation factors"/>
    <property type="match status" value="1"/>
</dbReference>
<dbReference type="FunFam" id="3.40.50.80:FF:000019">
    <property type="entry name" value="NADH-cytochrome b5 reductase"/>
    <property type="match status" value="1"/>
</dbReference>
<dbReference type="Gene3D" id="3.40.50.80">
    <property type="entry name" value="Nucleotide-binding domain of ferredoxin-NADP reductase (FNR) module"/>
    <property type="match status" value="1"/>
</dbReference>
<evidence type="ECO:0000256" key="8">
    <source>
        <dbReference type="ARBA" id="ARBA00022827"/>
    </source>
</evidence>
<evidence type="ECO:0000256" key="13">
    <source>
        <dbReference type="ARBA" id="ARBA00023136"/>
    </source>
</evidence>
<evidence type="ECO:0000256" key="3">
    <source>
        <dbReference type="ARBA" id="ARBA00006105"/>
    </source>
</evidence>
<dbReference type="Pfam" id="PF00175">
    <property type="entry name" value="NAD_binding_1"/>
    <property type="match status" value="1"/>
</dbReference>
<dbReference type="AlphaFoldDB" id="A0A2V0PH13"/>
<dbReference type="EMBL" id="BDRX01000137">
    <property type="protein sequence ID" value="GBF98859.1"/>
    <property type="molecule type" value="Genomic_DNA"/>
</dbReference>
<name>A0A2V0PH13_9CHLO</name>
<keyword evidence="7" id="KW-1000">Mitochondrion outer membrane</keyword>
<dbReference type="OrthoDB" id="432685at2759"/>
<feature type="binding site" evidence="14">
    <location>
        <position position="169"/>
    </location>
    <ligand>
        <name>FAD</name>
        <dbReference type="ChEBI" id="CHEBI:57692"/>
    </ligand>
</feature>
<dbReference type="CDD" id="cd06183">
    <property type="entry name" value="cyt_b5_reduct_like"/>
    <property type="match status" value="1"/>
</dbReference>
<dbReference type="PRINTS" id="PR00406">
    <property type="entry name" value="CYTB5RDTASE"/>
</dbReference>
<feature type="binding site" evidence="14">
    <location>
        <position position="102"/>
    </location>
    <ligand>
        <name>FAD</name>
        <dbReference type="ChEBI" id="CHEBI:57692"/>
    </ligand>
</feature>
<evidence type="ECO:0000259" key="16">
    <source>
        <dbReference type="PROSITE" id="PS51384"/>
    </source>
</evidence>
<dbReference type="InterPro" id="IPR039261">
    <property type="entry name" value="FNR_nucleotide-bd"/>
</dbReference>
<dbReference type="InParanoid" id="A0A2V0PH13"/>
<evidence type="ECO:0000256" key="9">
    <source>
        <dbReference type="ARBA" id="ARBA00022989"/>
    </source>
</evidence>
<dbReference type="PANTHER" id="PTHR19370">
    <property type="entry name" value="NADH-CYTOCHROME B5 REDUCTASE"/>
    <property type="match status" value="1"/>
</dbReference>
<feature type="transmembrane region" description="Helical" evidence="15">
    <location>
        <begin position="15"/>
        <end position="32"/>
    </location>
</feature>
<dbReference type="STRING" id="307507.A0A2V0PH13"/>
<dbReference type="GO" id="GO:0005741">
    <property type="term" value="C:mitochondrial outer membrane"/>
    <property type="evidence" value="ECO:0007669"/>
    <property type="project" value="UniProtKB-SubCell"/>
</dbReference>
<proteinExistence type="inferred from homology"/>
<comment type="caution">
    <text evidence="17">The sequence shown here is derived from an EMBL/GenBank/DDBJ whole genome shotgun (WGS) entry which is preliminary data.</text>
</comment>
<feature type="binding site" evidence="14">
    <location>
        <position position="120"/>
    </location>
    <ligand>
        <name>FAD</name>
        <dbReference type="ChEBI" id="CHEBI:57692"/>
    </ligand>
</feature>
<evidence type="ECO:0000256" key="7">
    <source>
        <dbReference type="ARBA" id="ARBA00022787"/>
    </source>
</evidence>
<evidence type="ECO:0000256" key="4">
    <source>
        <dbReference type="ARBA" id="ARBA00012011"/>
    </source>
</evidence>
<dbReference type="InterPro" id="IPR017927">
    <property type="entry name" value="FAD-bd_FR_type"/>
</dbReference>
<organism evidence="17 18">
    <name type="scientific">Raphidocelis subcapitata</name>
    <dbReference type="NCBI Taxonomy" id="307507"/>
    <lineage>
        <taxon>Eukaryota</taxon>
        <taxon>Viridiplantae</taxon>
        <taxon>Chlorophyta</taxon>
        <taxon>core chlorophytes</taxon>
        <taxon>Chlorophyceae</taxon>
        <taxon>CS clade</taxon>
        <taxon>Sphaeropleales</taxon>
        <taxon>Selenastraceae</taxon>
        <taxon>Raphidocelis</taxon>
    </lineage>
</organism>
<keyword evidence="8 14" id="KW-0274">FAD</keyword>
<dbReference type="InterPro" id="IPR001834">
    <property type="entry name" value="CBR-like"/>
</dbReference>
<dbReference type="EC" id="1.6.2.2" evidence="4"/>
<sequence>MDVEAALSALLHDNPLGLAAAVAVVAVLILLLQRLAAPSKPKTFLDPQAFKPLQLSRIDTLTHNTKRFVFRLPDPRMRVGLPTGQHITFMAKDGEGKDVYRPYTPVTDDDTPGAVEFVIKLYDQGKMSQVLSKMRVGDAMLMKGPRGRFSYTRNMKRAIGMIAGGTGITPCYQVATAILKDPSDATKISLVFGNVSADDILLEKELAELAAAHPDRFKLLHVLNKAPEGWTGGVGFITKDILRQRMPPAADDVMVLRCGPKPMNDAMAGYLGELGYGEDAQFEF</sequence>
<evidence type="ECO:0000313" key="17">
    <source>
        <dbReference type="EMBL" id="GBF98859.1"/>
    </source>
</evidence>
<keyword evidence="11" id="KW-0520">NAD</keyword>
<evidence type="ECO:0000256" key="1">
    <source>
        <dbReference type="ARBA" id="ARBA00001974"/>
    </source>
</evidence>
<feature type="binding site" evidence="14">
    <location>
        <position position="118"/>
    </location>
    <ligand>
        <name>FAD</name>
        <dbReference type="ChEBI" id="CHEBI:57692"/>
    </ligand>
</feature>
<dbReference type="Proteomes" id="UP000247498">
    <property type="component" value="Unassembled WGS sequence"/>
</dbReference>
<dbReference type="GO" id="GO:0022900">
    <property type="term" value="P:electron transport chain"/>
    <property type="evidence" value="ECO:0007669"/>
    <property type="project" value="TreeGrafter"/>
</dbReference>
<keyword evidence="9 15" id="KW-1133">Transmembrane helix</keyword>
<comment type="subcellular location">
    <subcellularLocation>
        <location evidence="2">Mitochondrion outer membrane</location>
    </subcellularLocation>
</comment>
<evidence type="ECO:0000256" key="5">
    <source>
        <dbReference type="ARBA" id="ARBA00022630"/>
    </source>
</evidence>
<feature type="binding site" evidence="14">
    <location>
        <position position="126"/>
    </location>
    <ligand>
        <name>FAD</name>
        <dbReference type="ChEBI" id="CHEBI:57692"/>
    </ligand>
</feature>
<dbReference type="GO" id="GO:0090524">
    <property type="term" value="F:cytochrome-b5 reductase activity, acting on NADH"/>
    <property type="evidence" value="ECO:0007669"/>
    <property type="project" value="UniProtKB-EC"/>
</dbReference>
<keyword evidence="6 15" id="KW-0812">Transmembrane</keyword>
<dbReference type="PANTHER" id="PTHR19370:SF184">
    <property type="entry name" value="NADH-CYTOCHROME B5 REDUCTASE-LIKE"/>
    <property type="match status" value="1"/>
</dbReference>
<keyword evidence="5 14" id="KW-0285">Flavoprotein</keyword>
<evidence type="ECO:0000256" key="12">
    <source>
        <dbReference type="ARBA" id="ARBA00023128"/>
    </source>
</evidence>
<keyword evidence="12" id="KW-0496">Mitochondrion</keyword>
<evidence type="ECO:0000256" key="11">
    <source>
        <dbReference type="ARBA" id="ARBA00023027"/>
    </source>
</evidence>
<evidence type="ECO:0000256" key="6">
    <source>
        <dbReference type="ARBA" id="ARBA00022692"/>
    </source>
</evidence>
<comment type="cofactor">
    <cofactor evidence="1 14">
        <name>FAD</name>
        <dbReference type="ChEBI" id="CHEBI:57692"/>
    </cofactor>
</comment>
<dbReference type="FunFam" id="2.40.30.10:FF:000032">
    <property type="entry name" value="NADH-cytochrome b5 reductase"/>
    <property type="match status" value="1"/>
</dbReference>
<feature type="binding site" evidence="14">
    <location>
        <position position="127"/>
    </location>
    <ligand>
        <name>FAD</name>
        <dbReference type="ChEBI" id="CHEBI:57692"/>
    </ligand>
</feature>
<dbReference type="InterPro" id="IPR001433">
    <property type="entry name" value="OxRdtase_FAD/NAD-bd"/>
</dbReference>
<gene>
    <name evidence="17" type="ORF">Rsub_11463</name>
</gene>
<reference evidence="17 18" key="1">
    <citation type="journal article" date="2018" name="Sci. Rep.">
        <title>Raphidocelis subcapitata (=Pseudokirchneriella subcapitata) provides an insight into genome evolution and environmental adaptations in the Sphaeropleales.</title>
        <authorList>
            <person name="Suzuki S."/>
            <person name="Yamaguchi H."/>
            <person name="Nakajima N."/>
            <person name="Kawachi M."/>
        </authorList>
    </citation>
    <scope>NUCLEOTIDE SEQUENCE [LARGE SCALE GENOMIC DNA]</scope>
    <source>
        <strain evidence="17 18">NIES-35</strain>
    </source>
</reference>
<evidence type="ECO:0000313" key="18">
    <source>
        <dbReference type="Proteomes" id="UP000247498"/>
    </source>
</evidence>
<comment type="similarity">
    <text evidence="3">Belongs to the flavoprotein pyridine nucleotide cytochrome reductase family.</text>
</comment>
<dbReference type="InterPro" id="IPR017938">
    <property type="entry name" value="Riboflavin_synthase-like_b-brl"/>
</dbReference>
<protein>
    <recommendedName>
        <fullName evidence="4">cytochrome-b5 reductase</fullName>
        <ecNumber evidence="4">1.6.2.2</ecNumber>
    </recommendedName>
</protein>
<evidence type="ECO:0000256" key="15">
    <source>
        <dbReference type="SAM" id="Phobius"/>
    </source>
</evidence>
<dbReference type="FunCoup" id="A0A2V0PH13">
    <property type="interactions" value="1641"/>
</dbReference>
<accession>A0A2V0PH13</accession>
<evidence type="ECO:0000256" key="10">
    <source>
        <dbReference type="ARBA" id="ARBA00023002"/>
    </source>
</evidence>
<evidence type="ECO:0000256" key="2">
    <source>
        <dbReference type="ARBA" id="ARBA00004294"/>
    </source>
</evidence>
<evidence type="ECO:0000256" key="14">
    <source>
        <dbReference type="PIRSR" id="PIRSR601834-1"/>
    </source>
</evidence>
<feature type="binding site" evidence="14">
    <location>
        <position position="101"/>
    </location>
    <ligand>
        <name>FAD</name>
        <dbReference type="ChEBI" id="CHEBI:57692"/>
    </ligand>
</feature>
<feature type="binding site" evidence="14">
    <location>
        <position position="103"/>
    </location>
    <ligand>
        <name>FAD</name>
        <dbReference type="ChEBI" id="CHEBI:57692"/>
    </ligand>
</feature>
<feature type="domain" description="FAD-binding FR-type" evidence="16">
    <location>
        <begin position="48"/>
        <end position="152"/>
    </location>
</feature>
<keyword evidence="13 15" id="KW-0472">Membrane</keyword>
<feature type="binding site" evidence="14">
    <location>
        <position position="128"/>
    </location>
    <ligand>
        <name>FAD</name>
        <dbReference type="ChEBI" id="CHEBI:57692"/>
    </ligand>
</feature>
<dbReference type="PROSITE" id="PS51384">
    <property type="entry name" value="FAD_FR"/>
    <property type="match status" value="1"/>
</dbReference>
<keyword evidence="10" id="KW-0560">Oxidoreductase</keyword>